<gene>
    <name evidence="3" type="ORF">SODALDRAFT_287705</name>
</gene>
<dbReference type="PANTHER" id="PTHR28064:SF1">
    <property type="entry name" value="INNER KINETOCHORE SUBUNIT NKP2"/>
    <property type="match status" value="1"/>
</dbReference>
<evidence type="ECO:0000256" key="1">
    <source>
        <dbReference type="SAM" id="Coils"/>
    </source>
</evidence>
<organism evidence="3 4">
    <name type="scientific">Sodiomyces alkalinus (strain CBS 110278 / VKM F-3762 / F11)</name>
    <name type="common">Alkaliphilic filamentous fungus</name>
    <dbReference type="NCBI Taxonomy" id="1314773"/>
    <lineage>
        <taxon>Eukaryota</taxon>
        <taxon>Fungi</taxon>
        <taxon>Dikarya</taxon>
        <taxon>Ascomycota</taxon>
        <taxon>Pezizomycotina</taxon>
        <taxon>Sordariomycetes</taxon>
        <taxon>Hypocreomycetidae</taxon>
        <taxon>Glomerellales</taxon>
        <taxon>Plectosphaerellaceae</taxon>
        <taxon>Sodiomyces</taxon>
    </lineage>
</organism>
<keyword evidence="4" id="KW-1185">Reference proteome</keyword>
<protein>
    <recommendedName>
        <fullName evidence="5">Cnl2/NKP2 family protein</fullName>
    </recommendedName>
</protein>
<dbReference type="OrthoDB" id="2311687at2759"/>
<feature type="non-terminal residue" evidence="3">
    <location>
        <position position="184"/>
    </location>
</feature>
<evidence type="ECO:0008006" key="5">
    <source>
        <dbReference type="Google" id="ProtNLM"/>
    </source>
</evidence>
<dbReference type="GeneID" id="39577054"/>
<feature type="coiled-coil region" evidence="1">
    <location>
        <begin position="117"/>
        <end position="144"/>
    </location>
</feature>
<evidence type="ECO:0000313" key="3">
    <source>
        <dbReference type="EMBL" id="ROT42445.1"/>
    </source>
</evidence>
<dbReference type="PANTHER" id="PTHR28064">
    <property type="entry name" value="INNER KINETOCHORE SUBUNIT NKP2"/>
    <property type="match status" value="1"/>
</dbReference>
<evidence type="ECO:0000313" key="4">
    <source>
        <dbReference type="Proteomes" id="UP000272025"/>
    </source>
</evidence>
<feature type="region of interest" description="Disordered" evidence="2">
    <location>
        <begin position="69"/>
        <end position="93"/>
    </location>
</feature>
<dbReference type="GO" id="GO:0031511">
    <property type="term" value="C:Mis6-Sim4 complex"/>
    <property type="evidence" value="ECO:0007669"/>
    <property type="project" value="TreeGrafter"/>
</dbReference>
<feature type="compositionally biased region" description="Basic and acidic residues" evidence="2">
    <location>
        <begin position="69"/>
        <end position="91"/>
    </location>
</feature>
<name>A0A3N2Q753_SODAK</name>
<accession>A0A3N2Q753</accession>
<dbReference type="InterPro" id="IPR018565">
    <property type="entry name" value="Nkp2/Cnl2"/>
</dbReference>
<sequence length="184" mass="20424">MAPTESTILSNYLTIAAKLPAIITLEQFTAFFPRSQQSNPQIRSLYRHLQHQRNATVDAVTENIAAEEKHGKALRRETARSRREAAEHEADPELQIENALFGDDSGHSSRHTLQSVLSVMESAVADLEAEIRQLEAEEAALIHSVQRAVGGLSDLRYGRLSNAHLPEEVIQGLKGLQEQCHAKK</sequence>
<reference evidence="3 4" key="1">
    <citation type="journal article" date="2018" name="Mol. Ecol.">
        <title>The obligate alkalophilic soda-lake fungus Sodiomyces alkalinus has shifted to a protein diet.</title>
        <authorList>
            <person name="Grum-Grzhimaylo A.A."/>
            <person name="Falkoski D.L."/>
            <person name="van den Heuvel J."/>
            <person name="Valero-Jimenez C.A."/>
            <person name="Min B."/>
            <person name="Choi I.G."/>
            <person name="Lipzen A."/>
            <person name="Daum C.G."/>
            <person name="Aanen D.K."/>
            <person name="Tsang A."/>
            <person name="Henrissat B."/>
            <person name="Bilanenko E.N."/>
            <person name="de Vries R.P."/>
            <person name="van Kan J.A.L."/>
            <person name="Grigoriev I.V."/>
            <person name="Debets A.J.M."/>
        </authorList>
    </citation>
    <scope>NUCLEOTIDE SEQUENCE [LARGE SCALE GENOMIC DNA]</scope>
    <source>
        <strain evidence="3 4">F11</strain>
    </source>
</reference>
<dbReference type="Proteomes" id="UP000272025">
    <property type="component" value="Unassembled WGS sequence"/>
</dbReference>
<evidence type="ECO:0000256" key="2">
    <source>
        <dbReference type="SAM" id="MobiDB-lite"/>
    </source>
</evidence>
<dbReference type="Pfam" id="PF09447">
    <property type="entry name" value="Cnl2_NKP2"/>
    <property type="match status" value="1"/>
</dbReference>
<dbReference type="EMBL" id="ML119051">
    <property type="protein sequence ID" value="ROT42445.1"/>
    <property type="molecule type" value="Genomic_DNA"/>
</dbReference>
<dbReference type="GO" id="GO:0007059">
    <property type="term" value="P:chromosome segregation"/>
    <property type="evidence" value="ECO:0007669"/>
    <property type="project" value="TreeGrafter"/>
</dbReference>
<keyword evidence="1" id="KW-0175">Coiled coil</keyword>
<dbReference type="STRING" id="1314773.A0A3N2Q753"/>
<dbReference type="AlphaFoldDB" id="A0A3N2Q753"/>
<dbReference type="RefSeq" id="XP_028470251.1">
    <property type="nucleotide sequence ID" value="XM_028608576.1"/>
</dbReference>
<proteinExistence type="predicted"/>